<dbReference type="Gene3D" id="1.10.238.10">
    <property type="entry name" value="EF-hand"/>
    <property type="match status" value="2"/>
</dbReference>
<dbReference type="SMART" id="SM01184">
    <property type="entry name" value="efhand_Ca_insen"/>
    <property type="match status" value="1"/>
</dbReference>
<dbReference type="Pfam" id="PF00307">
    <property type="entry name" value="CH"/>
    <property type="match status" value="2"/>
</dbReference>
<evidence type="ECO:0000313" key="9">
    <source>
        <dbReference type="Proteomes" id="UP000070544"/>
    </source>
</evidence>
<sequence length="658" mass="74086">MASRIAQPRTSNPGSKNDLTIDGQIGSPASREAPPQAPPLRDRTWETIQKKTFTNWVNNKLSVKHIEPIMDLYTELASGEKLIQLLEIIGDENLGRYNRNPKMRIQKVENMNKALAFIKQRGVGLTNIGAEDIVDGNQKLILGLIWSIILRFTIADISAEGLTAKEGLLLWCQRKTASYKPMVDIKEFTFSWVDGLAFCALIHKHRPDLLDFSSLDKSKKHENTELAFDVAQKHLGIPRLLDVEDVTDVPKPDERSIMTYAAQYYHAFSSLDKVETAARRIGKLGEAAGQAWGMTNEYERRARALLEGIAHVQSSWTSTFSGYRDAKGALLEFEKYKSTTKRQWVSEKRDLDTLFGNIQTKLKTYNMNPYIPPAGLSLADLDNAWNALVANEAQRKRNLTKYISSIKEEIRTRFADTANGFQATLNGISQKLAGMNPDLDLERQLDITHQLRDDLSALSASFTPLDAGWRECEEAGIEDNEYTIYTVDDLRFDFGLVEQAVQKKGAFISNQMVARQRTDIPPEKLEEYGETFRHFDKDNSNTLNMVEFKASLQALGVGVDENEVEPVFQQMAAGQEEIGFEPFVTYIRSVEEDRTSPDQLRASFKAVAGDKDYITEQDMQRSGLPAETIQSLLQVIPPKAGVPGGYDFIAYLQNVFSE</sequence>
<keyword evidence="3" id="KW-0106">Calcium</keyword>
<dbReference type="EMBL" id="KQ965810">
    <property type="protein sequence ID" value="KXS11038.1"/>
    <property type="molecule type" value="Genomic_DNA"/>
</dbReference>
<dbReference type="Pfam" id="PF08726">
    <property type="entry name" value="EFhand_Ca_insen"/>
    <property type="match status" value="1"/>
</dbReference>
<gene>
    <name evidence="8" type="ORF">M427DRAFT_138687</name>
</gene>
<dbReference type="PROSITE" id="PS50222">
    <property type="entry name" value="EF_HAND_2"/>
    <property type="match status" value="1"/>
</dbReference>
<keyword evidence="9" id="KW-1185">Reference proteome</keyword>
<dbReference type="STRING" id="1344416.A0A139A334"/>
<evidence type="ECO:0000259" key="6">
    <source>
        <dbReference type="PROSITE" id="PS50021"/>
    </source>
</evidence>
<reference evidence="8 9" key="1">
    <citation type="journal article" date="2015" name="Genome Biol. Evol.">
        <title>Phylogenomic analyses indicate that early fungi evolved digesting cell walls of algal ancestors of land plants.</title>
        <authorList>
            <person name="Chang Y."/>
            <person name="Wang S."/>
            <person name="Sekimoto S."/>
            <person name="Aerts A.L."/>
            <person name="Choi C."/>
            <person name="Clum A."/>
            <person name="LaButti K.M."/>
            <person name="Lindquist E.A."/>
            <person name="Yee Ngan C."/>
            <person name="Ohm R.A."/>
            <person name="Salamov A.A."/>
            <person name="Grigoriev I.V."/>
            <person name="Spatafora J.W."/>
            <person name="Berbee M.L."/>
        </authorList>
    </citation>
    <scope>NUCLEOTIDE SEQUENCE [LARGE SCALE GENOMIC DNA]</scope>
    <source>
        <strain evidence="8 9">JEL478</strain>
    </source>
</reference>
<dbReference type="PROSITE" id="PS00019">
    <property type="entry name" value="ACTININ_1"/>
    <property type="match status" value="1"/>
</dbReference>
<dbReference type="AlphaFoldDB" id="A0A139A334"/>
<organism evidence="8 9">
    <name type="scientific">Gonapodya prolifera (strain JEL478)</name>
    <name type="common">Monoblepharis prolifera</name>
    <dbReference type="NCBI Taxonomy" id="1344416"/>
    <lineage>
        <taxon>Eukaryota</taxon>
        <taxon>Fungi</taxon>
        <taxon>Fungi incertae sedis</taxon>
        <taxon>Chytridiomycota</taxon>
        <taxon>Chytridiomycota incertae sedis</taxon>
        <taxon>Monoblepharidomycetes</taxon>
        <taxon>Monoblepharidales</taxon>
        <taxon>Gonapodyaceae</taxon>
        <taxon>Gonapodya</taxon>
    </lineage>
</organism>
<evidence type="ECO:0000256" key="2">
    <source>
        <dbReference type="ARBA" id="ARBA00022737"/>
    </source>
</evidence>
<evidence type="ECO:0000256" key="3">
    <source>
        <dbReference type="ARBA" id="ARBA00022837"/>
    </source>
</evidence>
<dbReference type="InterPro" id="IPR001715">
    <property type="entry name" value="CH_dom"/>
</dbReference>
<evidence type="ECO:0008006" key="10">
    <source>
        <dbReference type="Google" id="ProtNLM"/>
    </source>
</evidence>
<dbReference type="GO" id="GO:0003779">
    <property type="term" value="F:actin binding"/>
    <property type="evidence" value="ECO:0007669"/>
    <property type="project" value="UniProtKB-KW"/>
</dbReference>
<dbReference type="PROSITE" id="PS00018">
    <property type="entry name" value="EF_HAND_1"/>
    <property type="match status" value="1"/>
</dbReference>
<evidence type="ECO:0000313" key="8">
    <source>
        <dbReference type="EMBL" id="KXS11038.1"/>
    </source>
</evidence>
<name>A0A139A334_GONPJ</name>
<comment type="similarity">
    <text evidence="1">Belongs to the alpha-actinin family.</text>
</comment>
<accession>A0A139A334</accession>
<evidence type="ECO:0000256" key="4">
    <source>
        <dbReference type="ARBA" id="ARBA00023203"/>
    </source>
</evidence>
<proteinExistence type="inferred from homology"/>
<dbReference type="FunFam" id="1.10.418.10:FF:000077">
    <property type="entry name" value="Related to alpha-actinin"/>
    <property type="match status" value="1"/>
</dbReference>
<dbReference type="SUPFAM" id="SSF46966">
    <property type="entry name" value="Spectrin repeat"/>
    <property type="match status" value="2"/>
</dbReference>
<dbReference type="CDD" id="cd00051">
    <property type="entry name" value="EFh"/>
    <property type="match status" value="1"/>
</dbReference>
<dbReference type="PANTHER" id="PTHR11915">
    <property type="entry name" value="SPECTRIN/FILAMIN RELATED CYTOSKELETAL PROTEIN"/>
    <property type="match status" value="1"/>
</dbReference>
<dbReference type="PROSITE" id="PS00020">
    <property type="entry name" value="ACTININ_2"/>
    <property type="match status" value="1"/>
</dbReference>
<feature type="region of interest" description="Disordered" evidence="5">
    <location>
        <begin position="1"/>
        <end position="42"/>
    </location>
</feature>
<dbReference type="InterPro" id="IPR011992">
    <property type="entry name" value="EF-hand-dom_pair"/>
</dbReference>
<evidence type="ECO:0000256" key="5">
    <source>
        <dbReference type="SAM" id="MobiDB-lite"/>
    </source>
</evidence>
<dbReference type="GO" id="GO:0005509">
    <property type="term" value="F:calcium ion binding"/>
    <property type="evidence" value="ECO:0007669"/>
    <property type="project" value="InterPro"/>
</dbReference>
<dbReference type="Gene3D" id="1.10.418.10">
    <property type="entry name" value="Calponin-like domain"/>
    <property type="match status" value="2"/>
</dbReference>
<keyword evidence="4" id="KW-0009">Actin-binding</keyword>
<dbReference type="PROSITE" id="PS50021">
    <property type="entry name" value="CH"/>
    <property type="match status" value="2"/>
</dbReference>
<dbReference type="OMA" id="QQRWITV"/>
<feature type="compositionally biased region" description="Polar residues" evidence="5">
    <location>
        <begin position="8"/>
        <end position="18"/>
    </location>
</feature>
<dbReference type="InterPro" id="IPR014837">
    <property type="entry name" value="EF-hand_Ca_insen"/>
</dbReference>
<dbReference type="Proteomes" id="UP000070544">
    <property type="component" value="Unassembled WGS sequence"/>
</dbReference>
<keyword evidence="2" id="KW-0677">Repeat</keyword>
<dbReference type="InterPro" id="IPR001589">
    <property type="entry name" value="Actinin_actin-bd_CS"/>
</dbReference>
<dbReference type="SUPFAM" id="SSF47473">
    <property type="entry name" value="EF-hand"/>
    <property type="match status" value="1"/>
</dbReference>
<dbReference type="InterPro" id="IPR002048">
    <property type="entry name" value="EF_hand_dom"/>
</dbReference>
<dbReference type="CDD" id="cd21216">
    <property type="entry name" value="CH_ACTN_rpt2"/>
    <property type="match status" value="1"/>
</dbReference>
<feature type="domain" description="EF-hand" evidence="7">
    <location>
        <begin position="523"/>
        <end position="558"/>
    </location>
</feature>
<evidence type="ECO:0000256" key="1">
    <source>
        <dbReference type="ARBA" id="ARBA00010255"/>
    </source>
</evidence>
<dbReference type="OrthoDB" id="10017054at2759"/>
<dbReference type="InterPro" id="IPR018247">
    <property type="entry name" value="EF_Hand_1_Ca_BS"/>
</dbReference>
<dbReference type="CDD" id="cd21215">
    <property type="entry name" value="CH_SpAIN1-like_rpt1"/>
    <property type="match status" value="1"/>
</dbReference>
<dbReference type="SMART" id="SM00033">
    <property type="entry name" value="CH"/>
    <property type="match status" value="2"/>
</dbReference>
<evidence type="ECO:0000259" key="7">
    <source>
        <dbReference type="PROSITE" id="PS50222"/>
    </source>
</evidence>
<dbReference type="SUPFAM" id="SSF47576">
    <property type="entry name" value="Calponin-homology domain, CH-domain"/>
    <property type="match status" value="1"/>
</dbReference>
<dbReference type="Gene3D" id="1.20.58.60">
    <property type="match status" value="2"/>
</dbReference>
<feature type="domain" description="Calponin-homology (CH)" evidence="6">
    <location>
        <begin position="47"/>
        <end position="153"/>
    </location>
</feature>
<feature type="domain" description="Calponin-homology (CH)" evidence="6">
    <location>
        <begin position="162"/>
        <end position="269"/>
    </location>
</feature>
<dbReference type="InterPro" id="IPR036872">
    <property type="entry name" value="CH_dom_sf"/>
</dbReference>
<dbReference type="FunFam" id="1.10.418.10:FF:000001">
    <property type="entry name" value="Actinin alpha 1"/>
    <property type="match status" value="1"/>
</dbReference>
<protein>
    <recommendedName>
        <fullName evidence="10">Actinin-like protein</fullName>
    </recommendedName>
</protein>